<dbReference type="AlphaFoldDB" id="A0A2D0NB48"/>
<dbReference type="RefSeq" id="WP_099151451.1">
    <property type="nucleotide sequence ID" value="NZ_PDUD01000022.1"/>
</dbReference>
<dbReference type="SMART" id="SM00493">
    <property type="entry name" value="TOPRIM"/>
    <property type="match status" value="1"/>
</dbReference>
<dbReference type="GO" id="GO:0003677">
    <property type="term" value="F:DNA binding"/>
    <property type="evidence" value="ECO:0007669"/>
    <property type="project" value="UniProtKB-UniRule"/>
</dbReference>
<keyword evidence="4 7" id="KW-0862">Zinc</keyword>
<comment type="function">
    <text evidence="7">May play a role in DNA repair. It seems to be involved in an RecBC-independent recombinational process of DNA repair. It may act with RecF and RecO.</text>
</comment>
<evidence type="ECO:0000313" key="9">
    <source>
        <dbReference type="EMBL" id="PHN05399.1"/>
    </source>
</evidence>
<keyword evidence="6 7" id="KW-0234">DNA repair</keyword>
<dbReference type="HAMAP" id="MF_00017">
    <property type="entry name" value="RecR"/>
    <property type="match status" value="1"/>
</dbReference>
<dbReference type="Pfam" id="PF21176">
    <property type="entry name" value="RecR_HhH"/>
    <property type="match status" value="1"/>
</dbReference>
<keyword evidence="10" id="KW-1185">Reference proteome</keyword>
<evidence type="ECO:0000256" key="7">
    <source>
        <dbReference type="HAMAP-Rule" id="MF_00017"/>
    </source>
</evidence>
<accession>A0A2D0NB48</accession>
<evidence type="ECO:0000256" key="1">
    <source>
        <dbReference type="ARBA" id="ARBA00022723"/>
    </source>
</evidence>
<dbReference type="Proteomes" id="UP000223913">
    <property type="component" value="Unassembled WGS sequence"/>
</dbReference>
<dbReference type="Gene3D" id="3.30.60.80">
    <property type="match status" value="1"/>
</dbReference>
<evidence type="ECO:0000313" key="10">
    <source>
        <dbReference type="Proteomes" id="UP000223913"/>
    </source>
</evidence>
<dbReference type="GO" id="GO:0008270">
    <property type="term" value="F:zinc ion binding"/>
    <property type="evidence" value="ECO:0007669"/>
    <property type="project" value="UniProtKB-KW"/>
</dbReference>
<reference evidence="9 10" key="1">
    <citation type="submission" date="2017-10" db="EMBL/GenBank/DDBJ databases">
        <title>The draft genome sequence of Lewinella nigricans NBRC 102662.</title>
        <authorList>
            <person name="Wang K."/>
        </authorList>
    </citation>
    <scope>NUCLEOTIDE SEQUENCE [LARGE SCALE GENOMIC DNA]</scope>
    <source>
        <strain evidence="9 10">NBRC 102662</strain>
    </source>
</reference>
<dbReference type="CDD" id="cd01025">
    <property type="entry name" value="TOPRIM_recR"/>
    <property type="match status" value="1"/>
</dbReference>
<dbReference type="Pfam" id="PF21175">
    <property type="entry name" value="RecR_C"/>
    <property type="match status" value="1"/>
</dbReference>
<dbReference type="InterPro" id="IPR000093">
    <property type="entry name" value="DNA_Rcmb_RecR"/>
</dbReference>
<keyword evidence="3 7" id="KW-0863">Zinc-finger</keyword>
<dbReference type="SUPFAM" id="SSF111304">
    <property type="entry name" value="Recombination protein RecR"/>
    <property type="match status" value="1"/>
</dbReference>
<feature type="domain" description="Toprim" evidence="8">
    <location>
        <begin position="81"/>
        <end position="178"/>
    </location>
</feature>
<dbReference type="Gene3D" id="6.10.250.240">
    <property type="match status" value="1"/>
</dbReference>
<dbReference type="PROSITE" id="PS01300">
    <property type="entry name" value="RECR"/>
    <property type="match status" value="1"/>
</dbReference>
<dbReference type="Gene3D" id="3.40.1360.10">
    <property type="match status" value="1"/>
</dbReference>
<keyword evidence="1 7" id="KW-0479">Metal-binding</keyword>
<gene>
    <name evidence="7" type="primary">recR</name>
    <name evidence="9" type="ORF">CRP01_17665</name>
</gene>
<dbReference type="GO" id="GO:0006281">
    <property type="term" value="P:DNA repair"/>
    <property type="evidence" value="ECO:0007669"/>
    <property type="project" value="UniProtKB-UniRule"/>
</dbReference>
<comment type="similarity">
    <text evidence="7">Belongs to the RecR family.</text>
</comment>
<dbReference type="OrthoDB" id="9802672at2"/>
<proteinExistence type="inferred from homology"/>
<dbReference type="PROSITE" id="PS50880">
    <property type="entry name" value="TOPRIM"/>
    <property type="match status" value="1"/>
</dbReference>
<sequence length="205" mass="22607">MNFSSKLLENAVDAFASLPGIGRKTALRLVLHLVQQAPETSEEFADAIVKLRKNIKNCQVCHNLSDEPVCEICSNNRRDKSVLCVVEGIRDVMAIEETQQFRGLYHVLGGIISPIEGIGPNDLHIDSLIGRVQTGEVKELIMAISPTIEGDTTIFYISKKLRDLDLPVQLSTIARGVSFGGELEYADGLTLGRSIVSRIPYRKDE</sequence>
<dbReference type="PANTHER" id="PTHR30446">
    <property type="entry name" value="RECOMBINATION PROTEIN RECR"/>
    <property type="match status" value="1"/>
</dbReference>
<dbReference type="InterPro" id="IPR034137">
    <property type="entry name" value="TOPRIM_RecR"/>
</dbReference>
<evidence type="ECO:0000256" key="5">
    <source>
        <dbReference type="ARBA" id="ARBA00023172"/>
    </source>
</evidence>
<dbReference type="GO" id="GO:0006310">
    <property type="term" value="P:DNA recombination"/>
    <property type="evidence" value="ECO:0007669"/>
    <property type="project" value="UniProtKB-UniRule"/>
</dbReference>
<organism evidence="9 10">
    <name type="scientific">Flavilitoribacter nigricans (strain ATCC 23147 / DSM 23189 / NBRC 102662 / NCIMB 1420 / SS-2)</name>
    <name type="common">Lewinella nigricans</name>
    <dbReference type="NCBI Taxonomy" id="1122177"/>
    <lineage>
        <taxon>Bacteria</taxon>
        <taxon>Pseudomonadati</taxon>
        <taxon>Bacteroidota</taxon>
        <taxon>Saprospiria</taxon>
        <taxon>Saprospirales</taxon>
        <taxon>Lewinellaceae</taxon>
        <taxon>Flavilitoribacter</taxon>
    </lineage>
</organism>
<evidence type="ECO:0000256" key="4">
    <source>
        <dbReference type="ARBA" id="ARBA00022833"/>
    </source>
</evidence>
<dbReference type="NCBIfam" id="TIGR00615">
    <property type="entry name" value="recR"/>
    <property type="match status" value="1"/>
</dbReference>
<evidence type="ECO:0000259" key="8">
    <source>
        <dbReference type="PROSITE" id="PS50880"/>
    </source>
</evidence>
<name>A0A2D0NB48_FLAN2</name>
<dbReference type="InterPro" id="IPR006171">
    <property type="entry name" value="TOPRIM_dom"/>
</dbReference>
<feature type="zinc finger region" description="C4-type" evidence="7">
    <location>
        <begin position="58"/>
        <end position="73"/>
    </location>
</feature>
<evidence type="ECO:0000256" key="3">
    <source>
        <dbReference type="ARBA" id="ARBA00022771"/>
    </source>
</evidence>
<evidence type="ECO:0000256" key="6">
    <source>
        <dbReference type="ARBA" id="ARBA00023204"/>
    </source>
</evidence>
<protein>
    <recommendedName>
        <fullName evidence="7">Recombination protein RecR</fullName>
    </recommendedName>
</protein>
<keyword evidence="2 7" id="KW-0227">DNA damage</keyword>
<dbReference type="InterPro" id="IPR015967">
    <property type="entry name" value="Rcmb_RecR_Znf"/>
</dbReference>
<dbReference type="InterPro" id="IPR023627">
    <property type="entry name" value="Rcmb_RecR"/>
</dbReference>
<dbReference type="Pfam" id="PF02132">
    <property type="entry name" value="RecR_ZnF"/>
    <property type="match status" value="1"/>
</dbReference>
<evidence type="ECO:0000256" key="2">
    <source>
        <dbReference type="ARBA" id="ARBA00022763"/>
    </source>
</evidence>
<dbReference type="Pfam" id="PF13662">
    <property type="entry name" value="Toprim_4"/>
    <property type="match status" value="1"/>
</dbReference>
<dbReference type="EMBL" id="PDUD01000022">
    <property type="protein sequence ID" value="PHN05399.1"/>
    <property type="molecule type" value="Genomic_DNA"/>
</dbReference>
<comment type="caution">
    <text evidence="9">The sequence shown here is derived from an EMBL/GenBank/DDBJ whole genome shotgun (WGS) entry which is preliminary data.</text>
</comment>
<dbReference type="Gene3D" id="1.10.8.420">
    <property type="entry name" value="RecR Domain 1"/>
    <property type="match status" value="1"/>
</dbReference>
<dbReference type="PANTHER" id="PTHR30446:SF0">
    <property type="entry name" value="RECOMBINATION PROTEIN RECR"/>
    <property type="match status" value="1"/>
</dbReference>
<keyword evidence="5 7" id="KW-0233">DNA recombination</keyword>